<sequence length="77" mass="7852">MAGDEGRLEHDVSQLAPSAPNGALAAHGTAVMCDWSQARERGGLFTRELAELGHLGDQHGAGDGTDPGNGTQDTGLV</sequence>
<feature type="region of interest" description="Disordered" evidence="1">
    <location>
        <begin position="1"/>
        <end position="27"/>
    </location>
</feature>
<feature type="region of interest" description="Disordered" evidence="1">
    <location>
        <begin position="55"/>
        <end position="77"/>
    </location>
</feature>
<name>A0ABT2ZUG4_9RHOB</name>
<organism evidence="2 3">
    <name type="scientific">Albidovulum litorale</name>
    <dbReference type="NCBI Taxonomy" id="2984134"/>
    <lineage>
        <taxon>Bacteria</taxon>
        <taxon>Pseudomonadati</taxon>
        <taxon>Pseudomonadota</taxon>
        <taxon>Alphaproteobacteria</taxon>
        <taxon>Rhodobacterales</taxon>
        <taxon>Paracoccaceae</taxon>
        <taxon>Albidovulum</taxon>
    </lineage>
</organism>
<dbReference type="Proteomes" id="UP001652564">
    <property type="component" value="Unassembled WGS sequence"/>
</dbReference>
<protein>
    <submittedName>
        <fullName evidence="2">Uncharacterized protein</fullName>
    </submittedName>
</protein>
<feature type="compositionally biased region" description="Basic and acidic residues" evidence="1">
    <location>
        <begin position="1"/>
        <end position="12"/>
    </location>
</feature>
<accession>A0ABT2ZUG4</accession>
<evidence type="ECO:0000256" key="1">
    <source>
        <dbReference type="SAM" id="MobiDB-lite"/>
    </source>
</evidence>
<evidence type="ECO:0000313" key="3">
    <source>
        <dbReference type="Proteomes" id="UP001652564"/>
    </source>
</evidence>
<keyword evidence="3" id="KW-1185">Reference proteome</keyword>
<feature type="compositionally biased region" description="Polar residues" evidence="1">
    <location>
        <begin position="68"/>
        <end position="77"/>
    </location>
</feature>
<proteinExistence type="predicted"/>
<reference evidence="2 3" key="1">
    <citation type="submission" date="2022-10" db="EMBL/GenBank/DDBJ databases">
        <title>Defluviimonas sp. nov., isolated from ocean surface sediments.</title>
        <authorList>
            <person name="He W."/>
            <person name="Wang L."/>
            <person name="Zhang D.-F."/>
        </authorList>
    </citation>
    <scope>NUCLEOTIDE SEQUENCE [LARGE SCALE GENOMIC DNA]</scope>
    <source>
        <strain evidence="2 3">WL0050</strain>
    </source>
</reference>
<gene>
    <name evidence="2" type="ORF">OEZ71_19985</name>
</gene>
<comment type="caution">
    <text evidence="2">The sequence shown here is derived from an EMBL/GenBank/DDBJ whole genome shotgun (WGS) entry which is preliminary data.</text>
</comment>
<dbReference type="EMBL" id="JAOWKZ010000006">
    <property type="protein sequence ID" value="MCV2874585.1"/>
    <property type="molecule type" value="Genomic_DNA"/>
</dbReference>
<evidence type="ECO:0000313" key="2">
    <source>
        <dbReference type="EMBL" id="MCV2874585.1"/>
    </source>
</evidence>